<sequence length="586" mass="64667">MSDSKPADPKEGDSFFRKVARFVANPTTDWAEINSRQDDPEGDLAKAELRAMVERKRRNDFVRKRELDMLRRIRREGLTPEQLAAMASSPSKLGDDDRLSEPSSKIDLGVKAKIDEIEQQMVGESFATTQAVPKQHPGFFETSTRPVAFASTATAPLAAEAAGGRVSEFSTPQEAKRLSSPTPPAAVTMGAAIPPLSDSPPSLLPELPPLDMPLSFTLAESSAPVEVQEVVHDPDLDEAVIAFANADYETSEHSLTELVRPGGSRNLHGETWLVLFDHYRATGAQGKFEVLAVEYAQQFGLSAPQWFSMPKLVAESTRQANRTPMGRSSQVSWTAPSSLTAEDVAVLQKRCETLPMPWVFDWGAVDDIEIEAAIQLRELFRKWATQQIDQRWVGGDYFLNQLREVAPVGERDTDPVLWMLRLEALRLANRPDQFDEAAIDYCVTYEVSPPSWERSKCRVRIGNDGASTNSPASSTLHGEGHSTTFLDTSVSEPAIAQLELMGQLSGDISEHLRALSADVGEATLINISCTKLIRLDFMAAGDLLNWVLQRRAENRSVIFLDAHRLVALFFGAMGINEHAKVKVRVN</sequence>
<comment type="caution">
    <text evidence="2">The sequence shown here is derived from an EMBL/GenBank/DDBJ whole genome shotgun (WGS) entry which is preliminary data.</text>
</comment>
<name>A0ABS8Y086_9BURK</name>
<dbReference type="EMBL" id="JAJTWU010000007">
    <property type="protein sequence ID" value="MCE4556467.1"/>
    <property type="molecule type" value="Genomic_DNA"/>
</dbReference>
<organism evidence="2 3">
    <name type="scientific">Pelomonas cellulosilytica</name>
    <dbReference type="NCBI Taxonomy" id="2906762"/>
    <lineage>
        <taxon>Bacteria</taxon>
        <taxon>Pseudomonadati</taxon>
        <taxon>Pseudomonadota</taxon>
        <taxon>Betaproteobacteria</taxon>
        <taxon>Burkholderiales</taxon>
        <taxon>Sphaerotilaceae</taxon>
        <taxon>Roseateles</taxon>
    </lineage>
</organism>
<evidence type="ECO:0000256" key="1">
    <source>
        <dbReference type="SAM" id="MobiDB-lite"/>
    </source>
</evidence>
<dbReference type="RefSeq" id="WP_233373501.1">
    <property type="nucleotide sequence ID" value="NZ_JAJTWU010000007.1"/>
</dbReference>
<reference evidence="2 3" key="1">
    <citation type="submission" date="2021-12" db="EMBL/GenBank/DDBJ databases">
        <title>Genome seq of P8.</title>
        <authorList>
            <person name="Seo T."/>
        </authorList>
    </citation>
    <scope>NUCLEOTIDE SEQUENCE [LARGE SCALE GENOMIC DNA]</scope>
    <source>
        <strain evidence="2 3">P8</strain>
    </source>
</reference>
<evidence type="ECO:0000313" key="3">
    <source>
        <dbReference type="Proteomes" id="UP001200741"/>
    </source>
</evidence>
<accession>A0ABS8Y086</accession>
<evidence type="ECO:0000313" key="2">
    <source>
        <dbReference type="EMBL" id="MCE4556467.1"/>
    </source>
</evidence>
<evidence type="ECO:0008006" key="4">
    <source>
        <dbReference type="Google" id="ProtNLM"/>
    </source>
</evidence>
<feature type="region of interest" description="Disordered" evidence="1">
    <location>
        <begin position="81"/>
        <end position="103"/>
    </location>
</feature>
<protein>
    <recommendedName>
        <fullName evidence="4">STAS domain-containing protein</fullName>
    </recommendedName>
</protein>
<dbReference type="Proteomes" id="UP001200741">
    <property type="component" value="Unassembled WGS sequence"/>
</dbReference>
<proteinExistence type="predicted"/>
<gene>
    <name evidence="2" type="ORF">LXT13_18895</name>
</gene>
<keyword evidence="3" id="KW-1185">Reference proteome</keyword>